<accession>A0A081CF24</accession>
<feature type="transmembrane region" description="Helical" evidence="8">
    <location>
        <begin position="239"/>
        <end position="261"/>
    </location>
</feature>
<dbReference type="GO" id="GO:0005886">
    <property type="term" value="C:plasma membrane"/>
    <property type="evidence" value="ECO:0007669"/>
    <property type="project" value="UniProtKB-SubCell"/>
</dbReference>
<reference evidence="9" key="1">
    <citation type="submission" date="2014-07" db="EMBL/GenBank/DDBJ databases">
        <title>Draft genome sequence of the yeast Pseudozyma antarctica JCM 10317 known as a producer of lipase B which used in a wide range of industrial applications.</title>
        <authorList>
            <person name="Morita T."/>
            <person name="Saika A."/>
            <person name="Koike H."/>
        </authorList>
    </citation>
    <scope>NUCLEOTIDE SEQUENCE</scope>
    <source>
        <strain evidence="9">JCM 10317</strain>
    </source>
</reference>
<dbReference type="EMBL" id="DF830075">
    <property type="protein sequence ID" value="GAK65270.1"/>
    <property type="molecule type" value="Genomic_DNA"/>
</dbReference>
<dbReference type="HOGENOM" id="CLU_018106_0_2_1"/>
<feature type="compositionally biased region" description="Polar residues" evidence="7">
    <location>
        <begin position="26"/>
        <end position="40"/>
    </location>
</feature>
<feature type="transmembrane region" description="Helical" evidence="8">
    <location>
        <begin position="600"/>
        <end position="620"/>
    </location>
</feature>
<feature type="transmembrane region" description="Helical" evidence="8">
    <location>
        <begin position="273"/>
        <end position="294"/>
    </location>
</feature>
<dbReference type="PANTHER" id="PTHR33567:SF3">
    <property type="entry name" value="CHROMATE ION TRANSPORTER (EUROFUNG)"/>
    <property type="match status" value="1"/>
</dbReference>
<feature type="transmembrane region" description="Helical" evidence="8">
    <location>
        <begin position="463"/>
        <end position="483"/>
    </location>
</feature>
<keyword evidence="3" id="KW-1003">Cell membrane</keyword>
<dbReference type="RefSeq" id="XP_014656474.1">
    <property type="nucleotide sequence ID" value="XM_014800988.1"/>
</dbReference>
<gene>
    <name evidence="9" type="ORF">PAN0_008d3487</name>
</gene>
<feature type="transmembrane region" description="Helical" evidence="8">
    <location>
        <begin position="314"/>
        <end position="340"/>
    </location>
</feature>
<dbReference type="Pfam" id="PF02417">
    <property type="entry name" value="Chromate_transp"/>
    <property type="match status" value="2"/>
</dbReference>
<feature type="transmembrane region" description="Helical" evidence="8">
    <location>
        <begin position="532"/>
        <end position="555"/>
    </location>
</feature>
<evidence type="ECO:0000313" key="10">
    <source>
        <dbReference type="Proteomes" id="UP000053758"/>
    </source>
</evidence>
<feature type="compositionally biased region" description="Polar residues" evidence="7">
    <location>
        <begin position="417"/>
        <end position="431"/>
    </location>
</feature>
<feature type="region of interest" description="Disordered" evidence="7">
    <location>
        <begin position="417"/>
        <end position="449"/>
    </location>
</feature>
<proteinExistence type="inferred from homology"/>
<dbReference type="GO" id="GO:0015109">
    <property type="term" value="F:chromate transmembrane transporter activity"/>
    <property type="evidence" value="ECO:0007669"/>
    <property type="project" value="InterPro"/>
</dbReference>
<protein>
    <submittedName>
        <fullName evidence="9">Chromate ion transporter</fullName>
    </submittedName>
</protein>
<evidence type="ECO:0000256" key="6">
    <source>
        <dbReference type="ARBA" id="ARBA00023136"/>
    </source>
</evidence>
<keyword evidence="4 8" id="KW-0812">Transmembrane</keyword>
<evidence type="ECO:0000256" key="1">
    <source>
        <dbReference type="ARBA" id="ARBA00004651"/>
    </source>
</evidence>
<feature type="compositionally biased region" description="Low complexity" evidence="7">
    <location>
        <begin position="122"/>
        <end position="150"/>
    </location>
</feature>
<feature type="region of interest" description="Disordered" evidence="7">
    <location>
        <begin position="1"/>
        <end position="40"/>
    </location>
</feature>
<evidence type="ECO:0000256" key="2">
    <source>
        <dbReference type="ARBA" id="ARBA00005262"/>
    </source>
</evidence>
<dbReference type="InterPro" id="IPR003370">
    <property type="entry name" value="Chromate_transpt"/>
</dbReference>
<organism evidence="9">
    <name type="scientific">Pseudozyma antarctica</name>
    <name type="common">Yeast</name>
    <name type="synonym">Candida antarctica</name>
    <dbReference type="NCBI Taxonomy" id="84753"/>
    <lineage>
        <taxon>Eukaryota</taxon>
        <taxon>Fungi</taxon>
        <taxon>Dikarya</taxon>
        <taxon>Basidiomycota</taxon>
        <taxon>Ustilaginomycotina</taxon>
        <taxon>Ustilaginomycetes</taxon>
        <taxon>Ustilaginales</taxon>
        <taxon>Ustilaginaceae</taxon>
        <taxon>Moesziomyces</taxon>
    </lineage>
</organism>
<evidence type="ECO:0000256" key="7">
    <source>
        <dbReference type="SAM" id="MobiDB-lite"/>
    </source>
</evidence>
<keyword evidence="6 8" id="KW-0472">Membrane</keyword>
<feature type="region of interest" description="Disordered" evidence="7">
    <location>
        <begin position="121"/>
        <end position="150"/>
    </location>
</feature>
<keyword evidence="10" id="KW-1185">Reference proteome</keyword>
<feature type="transmembrane region" description="Helical" evidence="8">
    <location>
        <begin position="495"/>
        <end position="520"/>
    </location>
</feature>
<evidence type="ECO:0000256" key="4">
    <source>
        <dbReference type="ARBA" id="ARBA00022692"/>
    </source>
</evidence>
<dbReference type="AlphaFoldDB" id="A0A081CF24"/>
<feature type="compositionally biased region" description="Low complexity" evidence="7">
    <location>
        <begin position="436"/>
        <end position="448"/>
    </location>
</feature>
<name>A0A081CF24_PSEA2</name>
<feature type="transmembrane region" description="Helical" evidence="8">
    <location>
        <begin position="567"/>
        <end position="588"/>
    </location>
</feature>
<evidence type="ECO:0000256" key="3">
    <source>
        <dbReference type="ARBA" id="ARBA00022475"/>
    </source>
</evidence>
<sequence>MMSIGYSKARQGSNSAAARGEMQGAGATSNRARTHSASLQQAEASEVEFGMAWRRAEMRIWTGAAICHGARHAFFSATTGRSSQDDASAGAPILLTIIRSTRRVARITIMSATQVITRSRSRVSVSAPAPGPSALNTPTAPTPAASGAASLDDADYEDRRNLKLSVRLVDTIRHYWDLGFTAFGGPGVHVVILRKRFVDKLAWLDETTFADLFSLGNALPGPGSTQLAFSIAVARNGTLAGLIAFLFWSLPGAAGMAALGAGVRKFPERLPPIVLGLLTGLNAAAVGLIALAAFQLSKSSITDPVSRLLVLGSASFGICYHAPWMYPILVFGGGLITLLYDFRHAIAKATIGTVRRRTARSASNGAVADDPTQSSHSDDIELEPVRSQARTSLEADTDKHQSGADVQELTFQNGAATASASSIRQRNASTVERTHSASAHQSASASDAPLTDRRTPIMVLNRTIALALGAAFIVLIVAVVVTRSQLTSPPRALDFFTNMMIAGVIIFGGGPVVIPLLRGYTVENGWVDSRDFLLGFAILQAFPGPNFNFAAYLGVLSLPSNPALGAILGWLGIFSPGLLLKLSLLPLYNTWRKHEVAKSVLRGLNASATGLVYTAVWQLFLGKQTQHLSFVGVVVEAASQSGPLTSDPFWGVVASSAFVATQWFKSPPAVTIVAGAVAGLAWYGVVGPHGTERQQAFF</sequence>
<comment type="similarity">
    <text evidence="2">Belongs to the chromate ion transporter (CHR) (TC 2.A.51) family.</text>
</comment>
<keyword evidence="5 8" id="KW-1133">Transmembrane helix</keyword>
<dbReference type="PANTHER" id="PTHR33567">
    <property type="entry name" value="CHROMATE ION TRANSPORTER (EUROFUNG)"/>
    <property type="match status" value="1"/>
</dbReference>
<evidence type="ECO:0000256" key="5">
    <source>
        <dbReference type="ARBA" id="ARBA00022989"/>
    </source>
</evidence>
<dbReference type="Proteomes" id="UP000053758">
    <property type="component" value="Unassembled WGS sequence"/>
</dbReference>
<feature type="transmembrane region" description="Helical" evidence="8">
    <location>
        <begin position="668"/>
        <end position="686"/>
    </location>
</feature>
<evidence type="ECO:0000313" key="9">
    <source>
        <dbReference type="EMBL" id="GAK65270.1"/>
    </source>
</evidence>
<feature type="region of interest" description="Disordered" evidence="7">
    <location>
        <begin position="360"/>
        <end position="382"/>
    </location>
</feature>
<dbReference type="GeneID" id="26304398"/>
<evidence type="ECO:0000256" key="8">
    <source>
        <dbReference type="SAM" id="Phobius"/>
    </source>
</evidence>
<comment type="subcellular location">
    <subcellularLocation>
        <location evidence="1">Cell membrane</location>
        <topology evidence="1">Multi-pass membrane protein</topology>
    </subcellularLocation>
</comment>